<evidence type="ECO:0000256" key="3">
    <source>
        <dbReference type="ARBA" id="ARBA00022692"/>
    </source>
</evidence>
<keyword evidence="7 9" id="KW-0472">Membrane</keyword>
<accession>A0AAD5BRU7</accession>
<evidence type="ECO:0000256" key="1">
    <source>
        <dbReference type="ARBA" id="ARBA00009726"/>
    </source>
</evidence>
<keyword evidence="6 9" id="KW-1133">Transmembrane helix</keyword>
<comment type="caution">
    <text evidence="11">The sequence shown here is derived from an EMBL/GenBank/DDBJ whole genome shotgun (WGS) entry which is preliminary data.</text>
</comment>
<feature type="non-terminal residue" evidence="11">
    <location>
        <position position="552"/>
    </location>
</feature>
<evidence type="ECO:0000256" key="4">
    <source>
        <dbReference type="ARBA" id="ARBA00022741"/>
    </source>
</evidence>
<keyword evidence="4" id="KW-0547">Nucleotide-binding</keyword>
<dbReference type="EMBL" id="JAMZMK010011457">
    <property type="protein sequence ID" value="KAI7727039.1"/>
    <property type="molecule type" value="Genomic_DNA"/>
</dbReference>
<evidence type="ECO:0000259" key="10">
    <source>
        <dbReference type="PROSITE" id="PS50893"/>
    </source>
</evidence>
<dbReference type="GO" id="GO:0016020">
    <property type="term" value="C:membrane"/>
    <property type="evidence" value="ECO:0007669"/>
    <property type="project" value="InterPro"/>
</dbReference>
<sequence length="552" mass="61611">NSPRVFRDKAVGGSLWFPWAILNSHEEEKQYQQIKKKSLTILNLGLIEWAASFLLLLCALRNLKQFIRQYTQSQSLSEPLLVNELLDANTSQPEEPSLLSKLTFAWVNPLLAIGYRKPLVLEDIPSLASVDQAAVAHEKFTKAWDSLQTEKTLNNANMVPKALAKVYFKEMVVSGLCILLRSIMVVVESLSNRQFYFSARRTGMRMRSALMVKVYEKQLKLSNLGRIHHSTGEVVNYIAVDAYRMGEFPIETEVYWLRETLFKRAYGTVVYWMSPTLVSSVVFFGCVLLKSAPLDAATIFTILAALRTMSEPVRVLPDAISALIQVKVSFDRINSFLVDDELKDIRTKKIQEQENSQACIKIQDGNFSWDPESPIPTLRNINLEVKCGQKVAVCGSVGAGKSSLLYSILGEISTTSGTVSIFGSIAYVSQTSWIQSGTIQDNILYGKPMDRTKYEKAIKACALDKDIEAFSHGDLTEIGQRGLNLSGGQKQRVQLARAVYNEADIYLLDDPFSAVMQDGQITQSGNYENILKAGTAFEELVNAHKEAITDGL</sequence>
<comment type="catalytic activity">
    <reaction evidence="8">
        <text>ATP + H2O + xenobioticSide 1 = ADP + phosphate + xenobioticSide 2.</text>
        <dbReference type="EC" id="7.6.2.2"/>
    </reaction>
</comment>
<protein>
    <recommendedName>
        <fullName evidence="2">ABC-type xenobiotic transporter</fullName>
        <ecNumber evidence="2">7.6.2.2</ecNumber>
    </recommendedName>
</protein>
<organism evidence="11 12">
    <name type="scientific">Ambrosia artemisiifolia</name>
    <name type="common">Common ragweed</name>
    <dbReference type="NCBI Taxonomy" id="4212"/>
    <lineage>
        <taxon>Eukaryota</taxon>
        <taxon>Viridiplantae</taxon>
        <taxon>Streptophyta</taxon>
        <taxon>Embryophyta</taxon>
        <taxon>Tracheophyta</taxon>
        <taxon>Spermatophyta</taxon>
        <taxon>Magnoliopsida</taxon>
        <taxon>eudicotyledons</taxon>
        <taxon>Gunneridae</taxon>
        <taxon>Pentapetalae</taxon>
        <taxon>asterids</taxon>
        <taxon>campanulids</taxon>
        <taxon>Asterales</taxon>
        <taxon>Asteraceae</taxon>
        <taxon>Asteroideae</taxon>
        <taxon>Heliantheae alliance</taxon>
        <taxon>Heliantheae</taxon>
        <taxon>Ambrosia</taxon>
    </lineage>
</organism>
<evidence type="ECO:0000256" key="6">
    <source>
        <dbReference type="ARBA" id="ARBA00022989"/>
    </source>
</evidence>
<feature type="domain" description="ABC transporter" evidence="10">
    <location>
        <begin position="360"/>
        <end position="543"/>
    </location>
</feature>
<dbReference type="InterPro" id="IPR027417">
    <property type="entry name" value="P-loop_NTPase"/>
</dbReference>
<evidence type="ECO:0000256" key="2">
    <source>
        <dbReference type="ARBA" id="ARBA00012191"/>
    </source>
</evidence>
<evidence type="ECO:0000313" key="11">
    <source>
        <dbReference type="EMBL" id="KAI7727039.1"/>
    </source>
</evidence>
<evidence type="ECO:0000256" key="8">
    <source>
        <dbReference type="ARBA" id="ARBA00034018"/>
    </source>
</evidence>
<evidence type="ECO:0000256" key="5">
    <source>
        <dbReference type="ARBA" id="ARBA00022840"/>
    </source>
</evidence>
<dbReference type="PROSITE" id="PS00211">
    <property type="entry name" value="ABC_TRANSPORTER_1"/>
    <property type="match status" value="1"/>
</dbReference>
<proteinExistence type="inferred from homology"/>
<comment type="similarity">
    <text evidence="1">Belongs to the ABC transporter superfamily. ABCC family. Conjugate transporter (TC 3.A.1.208) subfamily.</text>
</comment>
<dbReference type="CDD" id="cd03250">
    <property type="entry name" value="ABCC_MRP_domain1"/>
    <property type="match status" value="1"/>
</dbReference>
<gene>
    <name evidence="11" type="ORF">M8C21_007871</name>
</gene>
<dbReference type="InterPro" id="IPR003439">
    <property type="entry name" value="ABC_transporter-like_ATP-bd"/>
</dbReference>
<keyword evidence="12" id="KW-1185">Reference proteome</keyword>
<dbReference type="PROSITE" id="PS50893">
    <property type="entry name" value="ABC_TRANSPORTER_2"/>
    <property type="match status" value="1"/>
</dbReference>
<dbReference type="SUPFAM" id="SSF52540">
    <property type="entry name" value="P-loop containing nucleoside triphosphate hydrolases"/>
    <property type="match status" value="1"/>
</dbReference>
<dbReference type="Gene3D" id="3.40.50.300">
    <property type="entry name" value="P-loop containing nucleotide triphosphate hydrolases"/>
    <property type="match status" value="1"/>
</dbReference>
<dbReference type="SUPFAM" id="SSF90123">
    <property type="entry name" value="ABC transporter transmembrane region"/>
    <property type="match status" value="1"/>
</dbReference>
<dbReference type="Gene3D" id="1.20.1560.10">
    <property type="entry name" value="ABC transporter type 1, transmembrane domain"/>
    <property type="match status" value="1"/>
</dbReference>
<dbReference type="Pfam" id="PF00005">
    <property type="entry name" value="ABC_tran"/>
    <property type="match status" value="1"/>
</dbReference>
<dbReference type="InterPro" id="IPR036640">
    <property type="entry name" value="ABC1_TM_sf"/>
</dbReference>
<dbReference type="InterPro" id="IPR017871">
    <property type="entry name" value="ABC_transporter-like_CS"/>
</dbReference>
<dbReference type="InterPro" id="IPR050173">
    <property type="entry name" value="ABC_transporter_C-like"/>
</dbReference>
<dbReference type="PANTHER" id="PTHR24223">
    <property type="entry name" value="ATP-BINDING CASSETTE SUB-FAMILY C"/>
    <property type="match status" value="1"/>
</dbReference>
<dbReference type="Proteomes" id="UP001206925">
    <property type="component" value="Unassembled WGS sequence"/>
</dbReference>
<feature type="non-terminal residue" evidence="11">
    <location>
        <position position="1"/>
    </location>
</feature>
<dbReference type="InterPro" id="IPR003593">
    <property type="entry name" value="AAA+_ATPase"/>
</dbReference>
<dbReference type="SMART" id="SM00382">
    <property type="entry name" value="AAA"/>
    <property type="match status" value="1"/>
</dbReference>
<dbReference type="PANTHER" id="PTHR24223:SF430">
    <property type="entry name" value="ABC-TYPE XENOBIOTIC TRANSPORTER"/>
    <property type="match status" value="1"/>
</dbReference>
<reference evidence="11" key="1">
    <citation type="submission" date="2022-06" db="EMBL/GenBank/DDBJ databases">
        <title>Uncovering the hologenomic basis of an extraordinary plant invasion.</title>
        <authorList>
            <person name="Bieker V.C."/>
            <person name="Martin M.D."/>
            <person name="Gilbert T."/>
            <person name="Hodgins K."/>
            <person name="Battlay P."/>
            <person name="Petersen B."/>
            <person name="Wilson J."/>
        </authorList>
    </citation>
    <scope>NUCLEOTIDE SEQUENCE</scope>
    <source>
        <strain evidence="11">AA19_3_7</strain>
        <tissue evidence="11">Leaf</tissue>
    </source>
</reference>
<dbReference type="EC" id="7.6.2.2" evidence="2"/>
<dbReference type="GO" id="GO:0008559">
    <property type="term" value="F:ABC-type xenobiotic transporter activity"/>
    <property type="evidence" value="ECO:0007669"/>
    <property type="project" value="UniProtKB-EC"/>
</dbReference>
<dbReference type="AlphaFoldDB" id="A0AAD5BRU7"/>
<feature type="transmembrane region" description="Helical" evidence="9">
    <location>
        <begin position="41"/>
        <end position="60"/>
    </location>
</feature>
<keyword evidence="3 9" id="KW-0812">Transmembrane</keyword>
<dbReference type="GO" id="GO:0016887">
    <property type="term" value="F:ATP hydrolysis activity"/>
    <property type="evidence" value="ECO:0007669"/>
    <property type="project" value="InterPro"/>
</dbReference>
<dbReference type="FunFam" id="3.40.50.300:FF:003872">
    <property type="entry name" value="Multidrug resistance associated protein, putative"/>
    <property type="match status" value="1"/>
</dbReference>
<dbReference type="GO" id="GO:0005524">
    <property type="term" value="F:ATP binding"/>
    <property type="evidence" value="ECO:0007669"/>
    <property type="project" value="UniProtKB-KW"/>
</dbReference>
<name>A0AAD5BRU7_AMBAR</name>
<evidence type="ECO:0000256" key="7">
    <source>
        <dbReference type="ARBA" id="ARBA00023136"/>
    </source>
</evidence>
<keyword evidence="5" id="KW-0067">ATP-binding</keyword>
<evidence type="ECO:0000256" key="9">
    <source>
        <dbReference type="SAM" id="Phobius"/>
    </source>
</evidence>
<evidence type="ECO:0000313" key="12">
    <source>
        <dbReference type="Proteomes" id="UP001206925"/>
    </source>
</evidence>